<dbReference type="GO" id="GO:0004565">
    <property type="term" value="F:beta-galactosidase activity"/>
    <property type="evidence" value="ECO:0007669"/>
    <property type="project" value="UniProtKB-EC"/>
</dbReference>
<gene>
    <name evidence="8" type="ORF">HDF22_001317</name>
</gene>
<dbReference type="InterPro" id="IPR006104">
    <property type="entry name" value="Glyco_hydro_2_N"/>
</dbReference>
<feature type="domain" description="Glycosyl hydrolases family 2 sugar binding" evidence="6">
    <location>
        <begin position="77"/>
        <end position="197"/>
    </location>
</feature>
<dbReference type="RefSeq" id="WP_221275971.1">
    <property type="nucleotide sequence ID" value="NZ_JACHCA010000003.1"/>
</dbReference>
<dbReference type="InterPro" id="IPR013783">
    <property type="entry name" value="Ig-like_fold"/>
</dbReference>
<dbReference type="InterPro" id="IPR036156">
    <property type="entry name" value="Beta-gal/glucu_dom_sf"/>
</dbReference>
<dbReference type="InterPro" id="IPR008979">
    <property type="entry name" value="Galactose-bd-like_sf"/>
</dbReference>
<dbReference type="GO" id="GO:0005975">
    <property type="term" value="P:carbohydrate metabolic process"/>
    <property type="evidence" value="ECO:0007669"/>
    <property type="project" value="InterPro"/>
</dbReference>
<comment type="similarity">
    <text evidence="1">Belongs to the glycosyl hydrolase 2 family.</text>
</comment>
<dbReference type="Pfam" id="PF16355">
    <property type="entry name" value="DUF4982"/>
    <property type="match status" value="1"/>
</dbReference>
<dbReference type="PRINTS" id="PR00132">
    <property type="entry name" value="GLHYDRLASE2"/>
</dbReference>
<dbReference type="InterPro" id="IPR032311">
    <property type="entry name" value="DUF4982"/>
</dbReference>
<organism evidence="8 9">
    <name type="scientific">Mucilaginibacter lappiensis</name>
    <dbReference type="NCBI Taxonomy" id="354630"/>
    <lineage>
        <taxon>Bacteria</taxon>
        <taxon>Pseudomonadati</taxon>
        <taxon>Bacteroidota</taxon>
        <taxon>Sphingobacteriia</taxon>
        <taxon>Sphingobacteriales</taxon>
        <taxon>Sphingobacteriaceae</taxon>
        <taxon>Mucilaginibacter</taxon>
    </lineage>
</organism>
<evidence type="ECO:0000256" key="1">
    <source>
        <dbReference type="ARBA" id="ARBA00007401"/>
    </source>
</evidence>
<dbReference type="SUPFAM" id="SSF49303">
    <property type="entry name" value="beta-Galactosidase/glucuronidase domain"/>
    <property type="match status" value="1"/>
</dbReference>
<evidence type="ECO:0000313" key="9">
    <source>
        <dbReference type="Proteomes" id="UP000548326"/>
    </source>
</evidence>
<dbReference type="Gene3D" id="2.60.40.10">
    <property type="entry name" value="Immunoglobulins"/>
    <property type="match status" value="2"/>
</dbReference>
<dbReference type="Pfam" id="PF00703">
    <property type="entry name" value="Glyco_hydro_2"/>
    <property type="match status" value="1"/>
</dbReference>
<reference evidence="8 9" key="1">
    <citation type="submission" date="2020-08" db="EMBL/GenBank/DDBJ databases">
        <title>Genomic Encyclopedia of Type Strains, Phase IV (KMG-V): Genome sequencing to study the core and pangenomes of soil and plant-associated prokaryotes.</title>
        <authorList>
            <person name="Whitman W."/>
        </authorList>
    </citation>
    <scope>NUCLEOTIDE SEQUENCE [LARGE SCALE GENOMIC DNA]</scope>
    <source>
        <strain evidence="8 9">MP601</strain>
    </source>
</reference>
<dbReference type="InterPro" id="IPR017853">
    <property type="entry name" value="GH"/>
</dbReference>
<evidence type="ECO:0000259" key="6">
    <source>
        <dbReference type="Pfam" id="PF02837"/>
    </source>
</evidence>
<protein>
    <submittedName>
        <fullName evidence="8">Beta-galactosidase</fullName>
        <ecNumber evidence="8">3.2.1.23</ecNumber>
    </submittedName>
</protein>
<dbReference type="Proteomes" id="UP000548326">
    <property type="component" value="Unassembled WGS sequence"/>
</dbReference>
<evidence type="ECO:0000259" key="4">
    <source>
        <dbReference type="Pfam" id="PF00703"/>
    </source>
</evidence>
<dbReference type="Pfam" id="PF02837">
    <property type="entry name" value="Glyco_hydro_2_N"/>
    <property type="match status" value="1"/>
</dbReference>
<dbReference type="InterPro" id="IPR006103">
    <property type="entry name" value="Glyco_hydro_2_cat"/>
</dbReference>
<evidence type="ECO:0000256" key="2">
    <source>
        <dbReference type="ARBA" id="ARBA00022801"/>
    </source>
</evidence>
<dbReference type="AlphaFoldDB" id="A0A841JGP5"/>
<name>A0A841JGP5_9SPHI</name>
<keyword evidence="3 8" id="KW-0326">Glycosidase</keyword>
<dbReference type="Gene3D" id="3.20.20.80">
    <property type="entry name" value="Glycosidases"/>
    <property type="match status" value="1"/>
</dbReference>
<dbReference type="SUPFAM" id="SSF49785">
    <property type="entry name" value="Galactose-binding domain-like"/>
    <property type="match status" value="1"/>
</dbReference>
<proteinExistence type="inferred from homology"/>
<dbReference type="EC" id="3.2.1.23" evidence="8"/>
<accession>A0A841JGP5</accession>
<evidence type="ECO:0000259" key="5">
    <source>
        <dbReference type="Pfam" id="PF02836"/>
    </source>
</evidence>
<sequence length="706" mass="80409">MKKQKPKLVLQMNMKYMIHVRYTLLLMIVVCVKVQSGNAQQVRSASSRQVIPFNSDWQFKKAAYKTNIALATADWQTVSVPHTWNNKDIQKGKGFYMGDAFYKKNLRASDSWKGKRIFIRFEGVGTVADVYVNNKLIGEHKGAYAAFCLDISNSLRYDTVNTILVKVNNEERPDVIPINNKLFGVYGGIYRPVSLIVTSKINISTTDYASPGIYIKQDVSAKKANISVTAKVENKETQIQEITVKTIIRDRAGKIVKEAQQLEKVRPQGINIIAQQLSLVNPHLWNGRKDPYLYSLTTSIIKLGKTIDEVTQPLGLRYFSIMPGKGFYLNGQPYRLYGVCRHQEWQDYGSALSNEQHRSDLDMIYEIGATSIRFAHYQQAEYIYAKCDSMGFVIWAEIPFVNAVSTQEGDNAKQQLAELIRQNYNHPSIYNWGLHNEVYSSSADGFVPVLTRELNDIAKTEDSSRFTASVSGYGEIDRPSNLAADIQGINRYYGWYEGKISDLKDWVTGLEKNYPDYKVVLSEYGTEANINQQQENVGETGDPGAQFWPETYQTKFHEIQWGIIEKHPYLVASYVWNMFDFSVPSANGGGVPARNMKGLVTYDRKVKKDAFYWYKANWSQDPVLYISGRRDSVRVEATTVVKVFSNLQNVTLYLNNNKLGQPETGTTSHDFVFKNVHLQQGTNELRAEGNRDGKIITDHITWYLKN</sequence>
<feature type="domain" description="DUF4982" evidence="7">
    <location>
        <begin position="638"/>
        <end position="696"/>
    </location>
</feature>
<dbReference type="PANTHER" id="PTHR42732">
    <property type="entry name" value="BETA-GALACTOSIDASE"/>
    <property type="match status" value="1"/>
</dbReference>
<dbReference type="InterPro" id="IPR006101">
    <property type="entry name" value="Glyco_hydro_2"/>
</dbReference>
<dbReference type="InterPro" id="IPR006102">
    <property type="entry name" value="Ig-like_GH2"/>
</dbReference>
<dbReference type="Gene3D" id="2.60.120.260">
    <property type="entry name" value="Galactose-binding domain-like"/>
    <property type="match status" value="1"/>
</dbReference>
<feature type="domain" description="Glycoside hydrolase family 2 immunoglobulin-like beta-sandwich" evidence="4">
    <location>
        <begin position="213"/>
        <end position="317"/>
    </location>
</feature>
<evidence type="ECO:0000313" key="8">
    <source>
        <dbReference type="EMBL" id="MBB6127211.1"/>
    </source>
</evidence>
<evidence type="ECO:0000259" key="7">
    <source>
        <dbReference type="Pfam" id="PF16355"/>
    </source>
</evidence>
<dbReference type="EMBL" id="JACHCA010000003">
    <property type="protein sequence ID" value="MBB6127211.1"/>
    <property type="molecule type" value="Genomic_DNA"/>
</dbReference>
<dbReference type="InterPro" id="IPR051913">
    <property type="entry name" value="GH2_Domain-Containing"/>
</dbReference>
<comment type="caution">
    <text evidence="8">The sequence shown here is derived from an EMBL/GenBank/DDBJ whole genome shotgun (WGS) entry which is preliminary data.</text>
</comment>
<evidence type="ECO:0000256" key="3">
    <source>
        <dbReference type="ARBA" id="ARBA00023295"/>
    </source>
</evidence>
<keyword evidence="2 8" id="KW-0378">Hydrolase</keyword>
<dbReference type="Pfam" id="PF02836">
    <property type="entry name" value="Glyco_hydro_2_C"/>
    <property type="match status" value="1"/>
</dbReference>
<dbReference type="SUPFAM" id="SSF51445">
    <property type="entry name" value="(Trans)glycosidases"/>
    <property type="match status" value="1"/>
</dbReference>
<feature type="domain" description="Glycoside hydrolase family 2 catalytic" evidence="5">
    <location>
        <begin position="325"/>
        <end position="612"/>
    </location>
</feature>
<dbReference type="PANTHER" id="PTHR42732:SF1">
    <property type="entry name" value="BETA-MANNOSIDASE"/>
    <property type="match status" value="1"/>
</dbReference>